<feature type="compositionally biased region" description="Polar residues" evidence="1">
    <location>
        <begin position="36"/>
        <end position="48"/>
    </location>
</feature>
<dbReference type="AlphaFoldDB" id="A0A1L9S1E7"/>
<dbReference type="EMBL" id="KV878209">
    <property type="protein sequence ID" value="OJJ40984.1"/>
    <property type="molecule type" value="Genomic_DNA"/>
</dbReference>
<dbReference type="GeneID" id="63755553"/>
<organism evidence="2 3">
    <name type="scientific">Aspergillus wentii DTO 134E9</name>
    <dbReference type="NCBI Taxonomy" id="1073089"/>
    <lineage>
        <taxon>Eukaryota</taxon>
        <taxon>Fungi</taxon>
        <taxon>Dikarya</taxon>
        <taxon>Ascomycota</taxon>
        <taxon>Pezizomycotina</taxon>
        <taxon>Eurotiomycetes</taxon>
        <taxon>Eurotiomycetidae</taxon>
        <taxon>Eurotiales</taxon>
        <taxon>Aspergillaceae</taxon>
        <taxon>Aspergillus</taxon>
        <taxon>Aspergillus subgen. Cremei</taxon>
    </lineage>
</organism>
<evidence type="ECO:0000256" key="1">
    <source>
        <dbReference type="SAM" id="MobiDB-lite"/>
    </source>
</evidence>
<evidence type="ECO:0000313" key="3">
    <source>
        <dbReference type="Proteomes" id="UP000184383"/>
    </source>
</evidence>
<feature type="region of interest" description="Disordered" evidence="1">
    <location>
        <begin position="32"/>
        <end position="51"/>
    </location>
</feature>
<dbReference type="VEuPathDB" id="FungiDB:ASPWEDRAFT_99990"/>
<gene>
    <name evidence="2" type="ORF">ASPWEDRAFT_99990</name>
</gene>
<reference evidence="3" key="1">
    <citation type="journal article" date="2017" name="Genome Biol.">
        <title>Comparative genomics reveals high biological diversity and specific adaptations in the industrially and medically important fungal genus Aspergillus.</title>
        <authorList>
            <person name="de Vries R.P."/>
            <person name="Riley R."/>
            <person name="Wiebenga A."/>
            <person name="Aguilar-Osorio G."/>
            <person name="Amillis S."/>
            <person name="Uchima C.A."/>
            <person name="Anderluh G."/>
            <person name="Asadollahi M."/>
            <person name="Askin M."/>
            <person name="Barry K."/>
            <person name="Battaglia E."/>
            <person name="Bayram O."/>
            <person name="Benocci T."/>
            <person name="Braus-Stromeyer S.A."/>
            <person name="Caldana C."/>
            <person name="Canovas D."/>
            <person name="Cerqueira G.C."/>
            <person name="Chen F."/>
            <person name="Chen W."/>
            <person name="Choi C."/>
            <person name="Clum A."/>
            <person name="Dos Santos R.A."/>
            <person name="Damasio A.R."/>
            <person name="Diallinas G."/>
            <person name="Emri T."/>
            <person name="Fekete E."/>
            <person name="Flipphi M."/>
            <person name="Freyberg S."/>
            <person name="Gallo A."/>
            <person name="Gournas C."/>
            <person name="Habgood R."/>
            <person name="Hainaut M."/>
            <person name="Harispe M.L."/>
            <person name="Henrissat B."/>
            <person name="Hilden K.S."/>
            <person name="Hope R."/>
            <person name="Hossain A."/>
            <person name="Karabika E."/>
            <person name="Karaffa L."/>
            <person name="Karanyi Z."/>
            <person name="Krasevec N."/>
            <person name="Kuo A."/>
            <person name="Kusch H."/>
            <person name="LaButti K."/>
            <person name="Lagendijk E.L."/>
            <person name="Lapidus A."/>
            <person name="Levasseur A."/>
            <person name="Lindquist E."/>
            <person name="Lipzen A."/>
            <person name="Logrieco A.F."/>
            <person name="MacCabe A."/>
            <person name="Maekelae M.R."/>
            <person name="Malavazi I."/>
            <person name="Melin P."/>
            <person name="Meyer V."/>
            <person name="Mielnichuk N."/>
            <person name="Miskei M."/>
            <person name="Molnar A.P."/>
            <person name="Mule G."/>
            <person name="Ngan C.Y."/>
            <person name="Orejas M."/>
            <person name="Orosz E."/>
            <person name="Ouedraogo J.P."/>
            <person name="Overkamp K.M."/>
            <person name="Park H.-S."/>
            <person name="Perrone G."/>
            <person name="Piumi F."/>
            <person name="Punt P.J."/>
            <person name="Ram A.F."/>
            <person name="Ramon A."/>
            <person name="Rauscher S."/>
            <person name="Record E."/>
            <person name="Riano-Pachon D.M."/>
            <person name="Robert V."/>
            <person name="Roehrig J."/>
            <person name="Ruller R."/>
            <person name="Salamov A."/>
            <person name="Salih N.S."/>
            <person name="Samson R.A."/>
            <person name="Sandor E."/>
            <person name="Sanguinetti M."/>
            <person name="Schuetze T."/>
            <person name="Sepcic K."/>
            <person name="Shelest E."/>
            <person name="Sherlock G."/>
            <person name="Sophianopoulou V."/>
            <person name="Squina F.M."/>
            <person name="Sun H."/>
            <person name="Susca A."/>
            <person name="Todd R.B."/>
            <person name="Tsang A."/>
            <person name="Unkles S.E."/>
            <person name="van de Wiele N."/>
            <person name="van Rossen-Uffink D."/>
            <person name="Oliveira J.V."/>
            <person name="Vesth T.C."/>
            <person name="Visser J."/>
            <person name="Yu J.-H."/>
            <person name="Zhou M."/>
            <person name="Andersen M.R."/>
            <person name="Archer D.B."/>
            <person name="Baker S.E."/>
            <person name="Benoit I."/>
            <person name="Brakhage A.A."/>
            <person name="Braus G.H."/>
            <person name="Fischer R."/>
            <person name="Frisvad J.C."/>
            <person name="Goldman G.H."/>
            <person name="Houbraken J."/>
            <person name="Oakley B."/>
            <person name="Pocsi I."/>
            <person name="Scazzocchio C."/>
            <person name="Seiboth B."/>
            <person name="vanKuyk P.A."/>
            <person name="Wortman J."/>
            <person name="Dyer P.S."/>
            <person name="Grigoriev I.V."/>
        </authorList>
    </citation>
    <scope>NUCLEOTIDE SEQUENCE [LARGE SCALE GENOMIC DNA]</scope>
    <source>
        <strain evidence="3">DTO 134E9</strain>
    </source>
</reference>
<sequence length="491" mass="55954">MDRQRHIEDLADELLSDILSFLLNSEQFLNEPPHTLDQSSHTGTNGYSAPSYGEKSDLDRFRLVSKRFMRIGTPRKFHRFVLRFSREGFQRLEDFLSMQLACHVKYFTYMVRPFYHGSGWPLLLDGVDTDDLPVSELHSRRLSEQTFLTDTNRDLYILRRAITAFSSLQQVKLLRLQDAADEQLLDYLRDRSLEQTTSLNWAPACTRAVTSLGAALLESDCSSIRFVGPQISPEATVMLLQVPSVTLSAVGARLTSLDVNFHSVIDITNSMETLSKVFHGFFLAARNLTTIHLGFPAGAPLGLKLEQIFHRVQWKRLRTLGIQGWRLSSDELIEFARRHRRQIRDLRLLSIYLRDGGRWRDVLSVLHDEMEHLERLDLRDIDYAAHFDADTMIHGNGGEVFENPTLSLGADPTPDPSSPLTQTIFTDGAHLSILPRKDYTPGPLSDAMLERLRGLTANDLGDDGISVKREQRSLWEAWVLSSPRNIIRRPS</sequence>
<accession>A0A1L9S1E7</accession>
<protein>
    <recommendedName>
        <fullName evidence="4">F-box domain-containing protein</fullName>
    </recommendedName>
</protein>
<dbReference type="RefSeq" id="XP_040694660.1">
    <property type="nucleotide sequence ID" value="XM_040839705.1"/>
</dbReference>
<keyword evidence="3" id="KW-1185">Reference proteome</keyword>
<evidence type="ECO:0008006" key="4">
    <source>
        <dbReference type="Google" id="ProtNLM"/>
    </source>
</evidence>
<evidence type="ECO:0000313" key="2">
    <source>
        <dbReference type="EMBL" id="OJJ40984.1"/>
    </source>
</evidence>
<name>A0A1L9S1E7_ASPWE</name>
<dbReference type="STRING" id="1073089.A0A1L9S1E7"/>
<dbReference type="Proteomes" id="UP000184383">
    <property type="component" value="Unassembled WGS sequence"/>
</dbReference>
<dbReference type="OrthoDB" id="4179303at2759"/>
<proteinExistence type="predicted"/>